<dbReference type="STRING" id="159087.Daro_3876"/>
<organism evidence="1">
    <name type="scientific">Dechloromonas aromatica (strain RCB)</name>
    <dbReference type="NCBI Taxonomy" id="159087"/>
    <lineage>
        <taxon>Bacteria</taxon>
        <taxon>Pseudomonadati</taxon>
        <taxon>Pseudomonadota</taxon>
        <taxon>Betaproteobacteria</taxon>
        <taxon>Rhodocyclales</taxon>
        <taxon>Azonexaceae</taxon>
        <taxon>Dechloromonas</taxon>
    </lineage>
</organism>
<dbReference type="KEGG" id="dar:Daro_3876"/>
<protein>
    <submittedName>
        <fullName evidence="1">Uncharacterized protein</fullName>
    </submittedName>
</protein>
<proteinExistence type="predicted"/>
<evidence type="ECO:0000313" key="1">
    <source>
        <dbReference type="EMBL" id="AAZ48604.1"/>
    </source>
</evidence>
<reference evidence="1" key="1">
    <citation type="submission" date="2005-08" db="EMBL/GenBank/DDBJ databases">
        <title>Complete sequence of Dechloromonas aromatica RCB.</title>
        <authorList>
            <person name="Salinero K.K."/>
            <person name="Copeland A."/>
            <person name="Lucas S."/>
            <person name="Lapidus A."/>
            <person name="Barry K."/>
            <person name="Detter J.C."/>
            <person name="Glavina T."/>
            <person name="Hammon N."/>
            <person name="Israni S."/>
            <person name="Pitluck S."/>
            <person name="Di Bartolo G."/>
            <person name="Trong S."/>
            <person name="Schmutz J."/>
            <person name="Larimer F."/>
            <person name="Land M."/>
            <person name="Ivanova N."/>
            <person name="Richardson P."/>
        </authorList>
    </citation>
    <scope>NUCLEOTIDE SEQUENCE</scope>
    <source>
        <strain evidence="1">RCB</strain>
    </source>
</reference>
<dbReference type="HOGENOM" id="CLU_2933716_0_0_4"/>
<sequence length="60" mass="6843">MNVKIHYRITQDRAGIPQDYNGARHFVVREGEAVEDTARSQLATDYQVPHSAVEICRIES</sequence>
<gene>
    <name evidence="1" type="ordered locus">Daro_3876</name>
</gene>
<name>Q478X7_DECAR</name>
<dbReference type="AlphaFoldDB" id="Q478X7"/>
<accession>Q478X7</accession>
<dbReference type="OrthoDB" id="9181828at2"/>
<dbReference type="EMBL" id="CP000089">
    <property type="protein sequence ID" value="AAZ48604.1"/>
    <property type="molecule type" value="Genomic_DNA"/>
</dbReference>